<evidence type="ECO:0000313" key="2">
    <source>
        <dbReference type="Proteomes" id="UP000677054"/>
    </source>
</evidence>
<accession>A0A7R8X6L4</accession>
<name>A0A7R8X6L4_9CRUS</name>
<dbReference type="GO" id="GO:0030337">
    <property type="term" value="F:DNA polymerase processivity factor activity"/>
    <property type="evidence" value="ECO:0007669"/>
    <property type="project" value="TreeGrafter"/>
</dbReference>
<dbReference type="EMBL" id="CAJPEV010000160">
    <property type="protein sequence ID" value="CAG0881602.1"/>
    <property type="molecule type" value="Genomic_DNA"/>
</dbReference>
<dbReference type="GO" id="GO:0006392">
    <property type="term" value="P:transcription elongation by mitochondrial RNA polymerase"/>
    <property type="evidence" value="ECO:0007669"/>
    <property type="project" value="InterPro"/>
</dbReference>
<evidence type="ECO:0000313" key="1">
    <source>
        <dbReference type="EMBL" id="CAD7241656.1"/>
    </source>
</evidence>
<dbReference type="InterPro" id="IPR010994">
    <property type="entry name" value="RuvA_2-like"/>
</dbReference>
<dbReference type="Gene3D" id="1.10.150.280">
    <property type="entry name" value="AF1531-like domain"/>
    <property type="match status" value="1"/>
</dbReference>
<evidence type="ECO:0008006" key="3">
    <source>
        <dbReference type="Google" id="ProtNLM"/>
    </source>
</evidence>
<dbReference type="Proteomes" id="UP000677054">
    <property type="component" value="Unassembled WGS sequence"/>
</dbReference>
<dbReference type="OrthoDB" id="5949570at2759"/>
<dbReference type="GO" id="GO:0042645">
    <property type="term" value="C:mitochondrial nucleoid"/>
    <property type="evidence" value="ECO:0007669"/>
    <property type="project" value="TreeGrafter"/>
</dbReference>
<reference evidence="1" key="1">
    <citation type="submission" date="2020-11" db="EMBL/GenBank/DDBJ databases">
        <authorList>
            <person name="Tran Van P."/>
        </authorList>
    </citation>
    <scope>NUCLEOTIDE SEQUENCE</scope>
</reference>
<dbReference type="AlphaFoldDB" id="A0A7R8X6L4"/>
<dbReference type="SUPFAM" id="SSF47781">
    <property type="entry name" value="RuvA domain 2-like"/>
    <property type="match status" value="1"/>
</dbReference>
<organism evidence="1">
    <name type="scientific">Darwinula stevensoni</name>
    <dbReference type="NCBI Taxonomy" id="69355"/>
    <lineage>
        <taxon>Eukaryota</taxon>
        <taxon>Metazoa</taxon>
        <taxon>Ecdysozoa</taxon>
        <taxon>Arthropoda</taxon>
        <taxon>Crustacea</taxon>
        <taxon>Oligostraca</taxon>
        <taxon>Ostracoda</taxon>
        <taxon>Podocopa</taxon>
        <taxon>Podocopida</taxon>
        <taxon>Darwinulocopina</taxon>
        <taxon>Darwinuloidea</taxon>
        <taxon>Darwinulidae</taxon>
        <taxon>Darwinula</taxon>
    </lineage>
</organism>
<dbReference type="PANTHER" id="PTHR21053:SF2">
    <property type="entry name" value="TRANSCRIPTION ELONGATION FACTOR, MITOCHONDRIAL"/>
    <property type="match status" value="1"/>
</dbReference>
<dbReference type="EMBL" id="LR899677">
    <property type="protein sequence ID" value="CAD7241656.1"/>
    <property type="molecule type" value="Genomic_DNA"/>
</dbReference>
<gene>
    <name evidence="1" type="ORF">DSTB1V02_LOCUS1638</name>
</gene>
<protein>
    <recommendedName>
        <fullName evidence="3">Transcription elongation factor, mitochondrial</fullName>
    </recommendedName>
</protein>
<proteinExistence type="predicted"/>
<sequence>MQLREILSLLKTPFRYCSSSPSHWSAPCKKVARKGNPRYIGRVGSSIPCPEGQVHTASIWTSATKIIEYQVKYSVDEQNQILEKINQGNEGELAQYSVSKGRAKNILRYRKKHGILQSIDEILEVEGFGVRVMERFFESILKRDISAEGENHLQFCSPRLGQDEIKDMKSIVGLQVTVGQMSWAHIHLDEADESNRCLLSWDTFPLLVPGKKTSNIDMLKLVIEGIRKLPQAQVYVMEERPMRGIQPAYFPFHLQLNQLHAFLFALLNKNIEHRGAPSLVYMKPVHVSKLFNLQVGKERVSGQSLLEDIVSKTCTSAQTQIDLLPHLWDEYKIREPTEKELLCMSLFNGHTVVSGVIDLTHVHPNQESGSALPVEVVSQSYCSIHGQKDSVT</sequence>
<dbReference type="PANTHER" id="PTHR21053">
    <property type="entry name" value="TRANSCRIPTION ELONGATION FACTOR, MITOCHONDRIAL"/>
    <property type="match status" value="1"/>
</dbReference>
<keyword evidence="2" id="KW-1185">Reference proteome</keyword>
<dbReference type="InterPro" id="IPR039150">
    <property type="entry name" value="TEFM"/>
</dbReference>